<dbReference type="InterPro" id="IPR052512">
    <property type="entry name" value="4CMD/NDH-1_regulator"/>
</dbReference>
<dbReference type="RefSeq" id="WP_101301952.1">
    <property type="nucleotide sequence ID" value="NZ_NXGX01000004.1"/>
</dbReference>
<name>A0A2N3L633_9PROT</name>
<dbReference type="InterPro" id="IPR029032">
    <property type="entry name" value="AhpD-like"/>
</dbReference>
<dbReference type="InterPro" id="IPR003779">
    <property type="entry name" value="CMD-like"/>
</dbReference>
<proteinExistence type="predicted"/>
<organism evidence="2 3">
    <name type="scientific">Thalassospira lohafexi</name>
    <dbReference type="NCBI Taxonomy" id="744227"/>
    <lineage>
        <taxon>Bacteria</taxon>
        <taxon>Pseudomonadati</taxon>
        <taxon>Pseudomonadota</taxon>
        <taxon>Alphaproteobacteria</taxon>
        <taxon>Rhodospirillales</taxon>
        <taxon>Thalassospiraceae</taxon>
        <taxon>Thalassospira</taxon>
    </lineage>
</organism>
<dbReference type="AlphaFoldDB" id="A0A2N3L633"/>
<keyword evidence="3" id="KW-1185">Reference proteome</keyword>
<dbReference type="Gene3D" id="1.20.1290.10">
    <property type="entry name" value="AhpD-like"/>
    <property type="match status" value="1"/>
</dbReference>
<dbReference type="GO" id="GO:0051920">
    <property type="term" value="F:peroxiredoxin activity"/>
    <property type="evidence" value="ECO:0007669"/>
    <property type="project" value="InterPro"/>
</dbReference>
<evidence type="ECO:0000313" key="3">
    <source>
        <dbReference type="Proteomes" id="UP000233332"/>
    </source>
</evidence>
<comment type="caution">
    <text evidence="2">The sequence shown here is derived from an EMBL/GenBank/DDBJ whole genome shotgun (WGS) entry which is preliminary data.</text>
</comment>
<accession>A0A2N3L633</accession>
<feature type="domain" description="Carboxymuconolactone decarboxylase-like" evidence="1">
    <location>
        <begin position="35"/>
        <end position="121"/>
    </location>
</feature>
<evidence type="ECO:0000259" key="1">
    <source>
        <dbReference type="Pfam" id="PF02627"/>
    </source>
</evidence>
<dbReference type="Proteomes" id="UP000233332">
    <property type="component" value="Unassembled WGS sequence"/>
</dbReference>
<protein>
    <recommendedName>
        <fullName evidence="1">Carboxymuconolactone decarboxylase-like domain-containing protein</fullName>
    </recommendedName>
</protein>
<evidence type="ECO:0000313" key="2">
    <source>
        <dbReference type="EMBL" id="PKR58167.1"/>
    </source>
</evidence>
<gene>
    <name evidence="2" type="ORF">COO92_10465</name>
</gene>
<dbReference type="PANTHER" id="PTHR33570">
    <property type="entry name" value="4-CARBOXYMUCONOLACTONE DECARBOXYLASE FAMILY PROTEIN"/>
    <property type="match status" value="1"/>
</dbReference>
<dbReference type="PANTHER" id="PTHR33570:SF10">
    <property type="entry name" value="GAMMA-CARBOXYMUCONOLACTONE DECARBOXYLASE"/>
    <property type="match status" value="1"/>
</dbReference>
<reference evidence="2 3" key="1">
    <citation type="submission" date="2017-09" db="EMBL/GenBank/DDBJ databases">
        <title>Biodiversity and function of Thalassospira species in the particle-attached aromatic-hydrocarbon-degrading consortia from the surface seawater of the China South Sea.</title>
        <authorList>
            <person name="Dong C."/>
            <person name="Lai Q."/>
            <person name="Shao Z."/>
        </authorList>
    </citation>
    <scope>NUCLEOTIDE SEQUENCE [LARGE SCALE GENOMIC DNA]</scope>
    <source>
        <strain evidence="2 3">139Z-12</strain>
    </source>
</reference>
<dbReference type="EMBL" id="NXGX01000004">
    <property type="protein sequence ID" value="PKR58167.1"/>
    <property type="molecule type" value="Genomic_DNA"/>
</dbReference>
<sequence>MTTQKSALDAGRDIVATLNSPLEGQLAEKYDTLVPDFAESLVEWAYGRHYARPGLDLKTRQLCTISALTVLGGQTAPQLQVNIRHTLAAGASRTEIIEAIWQMAIYGGLPAAINGLNAAQECFDVIDAEAA</sequence>
<dbReference type="Pfam" id="PF02627">
    <property type="entry name" value="CMD"/>
    <property type="match status" value="1"/>
</dbReference>
<dbReference type="SUPFAM" id="SSF69118">
    <property type="entry name" value="AhpD-like"/>
    <property type="match status" value="1"/>
</dbReference>